<dbReference type="CDD" id="cd10747">
    <property type="entry name" value="DnaJ_C"/>
    <property type="match status" value="1"/>
</dbReference>
<dbReference type="Pfam" id="PF00226">
    <property type="entry name" value="DnaJ"/>
    <property type="match status" value="1"/>
</dbReference>
<keyword evidence="1" id="KW-0143">Chaperone</keyword>
<dbReference type="GO" id="GO:0051082">
    <property type="term" value="F:unfolded protein binding"/>
    <property type="evidence" value="ECO:0007669"/>
    <property type="project" value="InterPro"/>
</dbReference>
<dbReference type="InterPro" id="IPR002939">
    <property type="entry name" value="DnaJ_C"/>
</dbReference>
<dbReference type="Gene3D" id="2.60.260.20">
    <property type="entry name" value="Urease metallochaperone UreE, N-terminal domain"/>
    <property type="match status" value="2"/>
</dbReference>
<dbReference type="Proteomes" id="UP001054837">
    <property type="component" value="Unassembled WGS sequence"/>
</dbReference>
<protein>
    <submittedName>
        <fullName evidence="3">DnaJ homolog subfamily B member 13</fullName>
    </submittedName>
</protein>
<accession>A0AAV4QX62</accession>
<dbReference type="GO" id="GO:0006457">
    <property type="term" value="P:protein folding"/>
    <property type="evidence" value="ECO:0007669"/>
    <property type="project" value="InterPro"/>
</dbReference>
<reference evidence="3 4" key="1">
    <citation type="submission" date="2021-06" db="EMBL/GenBank/DDBJ databases">
        <title>Caerostris darwini draft genome.</title>
        <authorList>
            <person name="Kono N."/>
            <person name="Arakawa K."/>
        </authorList>
    </citation>
    <scope>NUCLEOTIDE SEQUENCE [LARGE SCALE GENOMIC DNA]</scope>
</reference>
<organism evidence="3 4">
    <name type="scientific">Caerostris darwini</name>
    <dbReference type="NCBI Taxonomy" id="1538125"/>
    <lineage>
        <taxon>Eukaryota</taxon>
        <taxon>Metazoa</taxon>
        <taxon>Ecdysozoa</taxon>
        <taxon>Arthropoda</taxon>
        <taxon>Chelicerata</taxon>
        <taxon>Arachnida</taxon>
        <taxon>Araneae</taxon>
        <taxon>Araneomorphae</taxon>
        <taxon>Entelegynae</taxon>
        <taxon>Araneoidea</taxon>
        <taxon>Araneidae</taxon>
        <taxon>Caerostris</taxon>
    </lineage>
</organism>
<sequence length="320" mass="35963">MGLDYYGLLEIDRTATDEDIKKAYRKLALRYHPKKNEDPEAKVRFALISEAYDVLSCEKTKALFDQFGEDALKSGIPVPPGPKEPEGPVEVYAFHGDPIKVFRDFFGVDNPFADFYLPNLDPSYKFFEEPAKPVPGPDQTHTFPLTLEDAFYGTIKTIDLTLQVVDETDTRTMNVVRTFKFRIPRGTVDGQKFYFKAAGTSGPNILPGDVTFVAKMQPHSAFRLEGHNFVISKSLHLAHALTGCVIHVTTFDEKTVHIPISEVMRPKQRIYLKGEGMPVIGFACKGDLVVEFDILFPDTLSFGQKDLIRKALIKSPPKND</sequence>
<evidence type="ECO:0000256" key="1">
    <source>
        <dbReference type="ARBA" id="ARBA00023186"/>
    </source>
</evidence>
<dbReference type="PROSITE" id="PS50076">
    <property type="entry name" value="DNAJ_2"/>
    <property type="match status" value="1"/>
</dbReference>
<dbReference type="InterPro" id="IPR051339">
    <property type="entry name" value="DnaJ_subfamily_B"/>
</dbReference>
<dbReference type="Gene3D" id="1.10.287.110">
    <property type="entry name" value="DnaJ domain"/>
    <property type="match status" value="1"/>
</dbReference>
<dbReference type="GO" id="GO:0005829">
    <property type="term" value="C:cytosol"/>
    <property type="evidence" value="ECO:0007669"/>
    <property type="project" value="TreeGrafter"/>
</dbReference>
<dbReference type="PANTHER" id="PTHR24078">
    <property type="entry name" value="DNAJ HOMOLOG SUBFAMILY C MEMBER"/>
    <property type="match status" value="1"/>
</dbReference>
<dbReference type="SUPFAM" id="SSF49493">
    <property type="entry name" value="HSP40/DnaJ peptide-binding domain"/>
    <property type="match status" value="2"/>
</dbReference>
<dbReference type="PANTHER" id="PTHR24078:SF519">
    <property type="entry name" value="DNAJ HOMOLOG SUBFAMILY B MEMBER 13"/>
    <property type="match status" value="1"/>
</dbReference>
<evidence type="ECO:0000313" key="3">
    <source>
        <dbReference type="EMBL" id="GIY14618.1"/>
    </source>
</evidence>
<dbReference type="Pfam" id="PF01556">
    <property type="entry name" value="DnaJ_C"/>
    <property type="match status" value="1"/>
</dbReference>
<dbReference type="GO" id="GO:0051087">
    <property type="term" value="F:protein-folding chaperone binding"/>
    <property type="evidence" value="ECO:0007669"/>
    <property type="project" value="TreeGrafter"/>
</dbReference>
<gene>
    <name evidence="3" type="primary">Dnajb13</name>
    <name evidence="3" type="ORF">CDAR_518471</name>
</gene>
<proteinExistence type="predicted"/>
<dbReference type="FunFam" id="1.10.287.110:FF:000106">
    <property type="entry name" value="Putative heat shock protein-like protein"/>
    <property type="match status" value="1"/>
</dbReference>
<dbReference type="InterPro" id="IPR001623">
    <property type="entry name" value="DnaJ_domain"/>
</dbReference>
<dbReference type="InterPro" id="IPR036869">
    <property type="entry name" value="J_dom_sf"/>
</dbReference>
<evidence type="ECO:0000259" key="2">
    <source>
        <dbReference type="PROSITE" id="PS50076"/>
    </source>
</evidence>
<comment type="caution">
    <text evidence="3">The sequence shown here is derived from an EMBL/GenBank/DDBJ whole genome shotgun (WGS) entry which is preliminary data.</text>
</comment>
<dbReference type="SMART" id="SM00271">
    <property type="entry name" value="DnaJ"/>
    <property type="match status" value="1"/>
</dbReference>
<dbReference type="EMBL" id="BPLQ01005389">
    <property type="protein sequence ID" value="GIY14618.1"/>
    <property type="molecule type" value="Genomic_DNA"/>
</dbReference>
<dbReference type="AlphaFoldDB" id="A0AAV4QX62"/>
<dbReference type="SUPFAM" id="SSF46565">
    <property type="entry name" value="Chaperone J-domain"/>
    <property type="match status" value="1"/>
</dbReference>
<dbReference type="FunFam" id="2.60.260.20:FF:000013">
    <property type="entry name" value="DnaJ subfamily B member 11"/>
    <property type="match status" value="1"/>
</dbReference>
<dbReference type="CDD" id="cd06257">
    <property type="entry name" value="DnaJ"/>
    <property type="match status" value="1"/>
</dbReference>
<keyword evidence="4" id="KW-1185">Reference proteome</keyword>
<name>A0AAV4QX62_9ARAC</name>
<dbReference type="InterPro" id="IPR008971">
    <property type="entry name" value="HSP40/DnaJ_pept-bd"/>
</dbReference>
<feature type="domain" description="J" evidence="2">
    <location>
        <begin position="4"/>
        <end position="68"/>
    </location>
</feature>
<dbReference type="PRINTS" id="PR00625">
    <property type="entry name" value="JDOMAIN"/>
</dbReference>
<evidence type="ECO:0000313" key="4">
    <source>
        <dbReference type="Proteomes" id="UP001054837"/>
    </source>
</evidence>